<gene>
    <name evidence="2" type="ORF">ABR189_06290</name>
</gene>
<dbReference type="InterPro" id="IPR034015">
    <property type="entry name" value="M1_LTA4H"/>
</dbReference>
<dbReference type="SUPFAM" id="SSF63737">
    <property type="entry name" value="Leukotriene A4 hydrolase N-terminal domain"/>
    <property type="match status" value="1"/>
</dbReference>
<dbReference type="RefSeq" id="WP_354659608.1">
    <property type="nucleotide sequence ID" value="NZ_JBEXAC010000001.1"/>
</dbReference>
<feature type="domain" description="Peptidase M1 membrane alanine aminopeptidase" evidence="1">
    <location>
        <begin position="736"/>
        <end position="876"/>
    </location>
</feature>
<dbReference type="InterPro" id="IPR014782">
    <property type="entry name" value="Peptidase_M1_dom"/>
</dbReference>
<reference evidence="2 3" key="1">
    <citation type="submission" date="2024-06" db="EMBL/GenBank/DDBJ databases">
        <title>Chitinophaga defluvii sp. nov., isolated from municipal sewage.</title>
        <authorList>
            <person name="Zhang L."/>
        </authorList>
    </citation>
    <scope>NUCLEOTIDE SEQUENCE [LARGE SCALE GENOMIC DNA]</scope>
    <source>
        <strain evidence="2 3">H8</strain>
    </source>
</reference>
<dbReference type="SUPFAM" id="SSF55486">
    <property type="entry name" value="Metalloproteases ('zincins'), catalytic domain"/>
    <property type="match status" value="1"/>
</dbReference>
<keyword evidence="2" id="KW-0378">Hydrolase</keyword>
<dbReference type="PANTHER" id="PTHR45726:SF3">
    <property type="entry name" value="LEUKOTRIENE A-4 HYDROLASE"/>
    <property type="match status" value="1"/>
</dbReference>
<evidence type="ECO:0000313" key="3">
    <source>
        <dbReference type="Proteomes" id="UP001549749"/>
    </source>
</evidence>
<dbReference type="InterPro" id="IPR027268">
    <property type="entry name" value="Peptidase_M4/M1_CTD_sf"/>
</dbReference>
<dbReference type="Pfam" id="PF13715">
    <property type="entry name" value="CarbopepD_reg_2"/>
    <property type="match status" value="1"/>
</dbReference>
<keyword evidence="2" id="KW-0645">Protease</keyword>
<proteinExistence type="predicted"/>
<dbReference type="PANTHER" id="PTHR45726">
    <property type="entry name" value="LEUKOTRIENE A-4 HYDROLASE"/>
    <property type="match status" value="1"/>
</dbReference>
<dbReference type="CDD" id="cd09603">
    <property type="entry name" value="M1_APN_like"/>
    <property type="match status" value="1"/>
</dbReference>
<dbReference type="Pfam" id="PF01433">
    <property type="entry name" value="Peptidase_M1"/>
    <property type="match status" value="1"/>
</dbReference>
<keyword evidence="3" id="KW-1185">Reference proteome</keyword>
<keyword evidence="2" id="KW-0031">Aminopeptidase</keyword>
<dbReference type="Proteomes" id="UP001549749">
    <property type="component" value="Unassembled WGS sequence"/>
</dbReference>
<dbReference type="SUPFAM" id="SSF49464">
    <property type="entry name" value="Carboxypeptidase regulatory domain-like"/>
    <property type="match status" value="1"/>
</dbReference>
<evidence type="ECO:0000259" key="1">
    <source>
        <dbReference type="Pfam" id="PF01433"/>
    </source>
</evidence>
<dbReference type="Gene3D" id="1.10.390.10">
    <property type="entry name" value="Neutral Protease Domain 2"/>
    <property type="match status" value="1"/>
</dbReference>
<evidence type="ECO:0000313" key="2">
    <source>
        <dbReference type="EMBL" id="MET6996967.1"/>
    </source>
</evidence>
<sequence length="960" mass="110290">MKILQPVCLIIVFFLLPIEGIAQDLFLALSGKIVNAQTGIPIPYANIQLKSKGTGTISNTAGEFILKIPTQYLPDSVVISCMGYQRSTLPIPAAGFTDQDILLTPAVLELKEVAVKVRSGWDILKAAMASIPDNYDTAAVRLTAFYREHLWLEDQELNFNESVLEIIKTFYTDEARQDQIRILKGRKKEIKHHWDPQFFGFISNISNTAKSTLGEEPLKNIKAPRSVFNPENYRYYDCVYQETIREGDRHLLVLEIFPKQKSKKGLLNAQLYIDEASLAIVKFKWDLSPAGVKYVNRHGKGGFGYTIMSKVVKATFDFTQVKVAIGYKYYQGKWYLHTIQRSFEAALNSPKRGIDHRSWRADMDLVVTDISKDSVQRFTAGNILNSNAAMSSVIGNEADDSFWENYNILKPVIPDSLRQQRPDTTVTVTPVPVTRVSNRQNGFTHADTLRGQLSPLRSCYDVTYYHLDVSVNMDARTIQGNNLMRFKVVSPFAVMQVDLYANMKIDSILYRGQPLAYTREAAAVFVRFPQLQPVGSEQEIRIYYAGVPQVPDFKIPMNGGILWDKDAAGNPWAQVVCQGSGASLWWPNKDHLSDEPDSMRIWITVPEGFTEISNGRLIRKTPVGHGKTRYEWLVSYPINNYNVTFNIGKHTHYRDYYITDDTLTIDYYMMPYNLERARNMFQQVKPMLQCFEKSFGKYPFPRDGFTLVESLYPMEHQSGVCIGRITAENAVGPNRLLWHESAHEWWGNAISCKDLADMWIHEAFATYAEALMIACTEGESDAQDYITEQRAGISNKEPVIGVYDVNHIFYDTGDMYNKGIVILHTFRNILNNDSSWFRLLHDIQQFFRYKTLSSDELVDFICQRTHTDYRYFFEQYLKYTTIPKLELARKEIGNDLVIKYRWQADVKDFRMPVKITTSANKYTFIYPTTTWQTKTLKKMNLDDFEVDEEGMYFELLAVGF</sequence>
<dbReference type="GO" id="GO:0004177">
    <property type="term" value="F:aminopeptidase activity"/>
    <property type="evidence" value="ECO:0007669"/>
    <property type="project" value="UniProtKB-KW"/>
</dbReference>
<organism evidence="2 3">
    <name type="scientific">Chitinophaga defluvii</name>
    <dbReference type="NCBI Taxonomy" id="3163343"/>
    <lineage>
        <taxon>Bacteria</taxon>
        <taxon>Pseudomonadati</taxon>
        <taxon>Bacteroidota</taxon>
        <taxon>Chitinophagia</taxon>
        <taxon>Chitinophagales</taxon>
        <taxon>Chitinophagaceae</taxon>
        <taxon>Chitinophaga</taxon>
    </lineage>
</organism>
<name>A0ABV2T2Y1_9BACT</name>
<comment type="caution">
    <text evidence="2">The sequence shown here is derived from an EMBL/GenBank/DDBJ whole genome shotgun (WGS) entry which is preliminary data.</text>
</comment>
<accession>A0ABV2T2Y1</accession>
<dbReference type="InterPro" id="IPR008969">
    <property type="entry name" value="CarboxyPept-like_regulatory"/>
</dbReference>
<dbReference type="InterPro" id="IPR042097">
    <property type="entry name" value="Aminopeptidase_N-like_N_sf"/>
</dbReference>
<dbReference type="EMBL" id="JBEXAC010000001">
    <property type="protein sequence ID" value="MET6996967.1"/>
    <property type="molecule type" value="Genomic_DNA"/>
</dbReference>
<protein>
    <submittedName>
        <fullName evidence="2">M1 family aminopeptidase</fullName>
    </submittedName>
</protein>
<dbReference type="Gene3D" id="2.60.40.1730">
    <property type="entry name" value="tricorn interacting facor f3 domain"/>
    <property type="match status" value="1"/>
</dbReference>